<proteinExistence type="predicted"/>
<gene>
    <name evidence="2" type="ORF">CK203_017613</name>
</gene>
<sequence>MASEGGSAMPGRDLTWKYCSPIEDDDDEDAEDEDVYMYPTDMHPDEWDAYRFAVRASKALIGNVNNMRIL</sequence>
<protein>
    <submittedName>
        <fullName evidence="2">Uncharacterized protein</fullName>
    </submittedName>
</protein>
<accession>A0A438JH92</accession>
<evidence type="ECO:0000313" key="3">
    <source>
        <dbReference type="Proteomes" id="UP000288805"/>
    </source>
</evidence>
<evidence type="ECO:0000256" key="1">
    <source>
        <dbReference type="SAM" id="MobiDB-lite"/>
    </source>
</evidence>
<organism evidence="2 3">
    <name type="scientific">Vitis vinifera</name>
    <name type="common">Grape</name>
    <dbReference type="NCBI Taxonomy" id="29760"/>
    <lineage>
        <taxon>Eukaryota</taxon>
        <taxon>Viridiplantae</taxon>
        <taxon>Streptophyta</taxon>
        <taxon>Embryophyta</taxon>
        <taxon>Tracheophyta</taxon>
        <taxon>Spermatophyta</taxon>
        <taxon>Magnoliopsida</taxon>
        <taxon>eudicotyledons</taxon>
        <taxon>Gunneridae</taxon>
        <taxon>Pentapetalae</taxon>
        <taxon>rosids</taxon>
        <taxon>Vitales</taxon>
        <taxon>Vitaceae</taxon>
        <taxon>Viteae</taxon>
        <taxon>Vitis</taxon>
    </lineage>
</organism>
<dbReference type="AlphaFoldDB" id="A0A438JH92"/>
<dbReference type="Proteomes" id="UP000288805">
    <property type="component" value="Unassembled WGS sequence"/>
</dbReference>
<comment type="caution">
    <text evidence="2">The sequence shown here is derived from an EMBL/GenBank/DDBJ whole genome shotgun (WGS) entry which is preliminary data.</text>
</comment>
<feature type="region of interest" description="Disordered" evidence="1">
    <location>
        <begin position="1"/>
        <end position="32"/>
    </location>
</feature>
<dbReference type="EMBL" id="QGNW01000042">
    <property type="protein sequence ID" value="RVX08325.1"/>
    <property type="molecule type" value="Genomic_DNA"/>
</dbReference>
<name>A0A438JH92_VITVI</name>
<feature type="compositionally biased region" description="Acidic residues" evidence="1">
    <location>
        <begin position="22"/>
        <end position="32"/>
    </location>
</feature>
<reference evidence="2 3" key="1">
    <citation type="journal article" date="2018" name="PLoS Genet.">
        <title>Population sequencing reveals clonal diversity and ancestral inbreeding in the grapevine cultivar Chardonnay.</title>
        <authorList>
            <person name="Roach M.J."/>
            <person name="Johnson D.L."/>
            <person name="Bohlmann J."/>
            <person name="van Vuuren H.J."/>
            <person name="Jones S.J."/>
            <person name="Pretorius I.S."/>
            <person name="Schmidt S.A."/>
            <person name="Borneman A.R."/>
        </authorList>
    </citation>
    <scope>NUCLEOTIDE SEQUENCE [LARGE SCALE GENOMIC DNA]</scope>
    <source>
        <strain evidence="3">cv. Chardonnay</strain>
        <tissue evidence="2">Leaf</tissue>
    </source>
</reference>
<evidence type="ECO:0000313" key="2">
    <source>
        <dbReference type="EMBL" id="RVX08325.1"/>
    </source>
</evidence>